<keyword evidence="10" id="KW-1185">Reference proteome</keyword>
<dbReference type="GO" id="GO:0005886">
    <property type="term" value="C:plasma membrane"/>
    <property type="evidence" value="ECO:0007669"/>
    <property type="project" value="TreeGrafter"/>
</dbReference>
<organism evidence="9 10">
    <name type="scientific">Leucosporidium creatinivorum</name>
    <dbReference type="NCBI Taxonomy" id="106004"/>
    <lineage>
        <taxon>Eukaryota</taxon>
        <taxon>Fungi</taxon>
        <taxon>Dikarya</taxon>
        <taxon>Basidiomycota</taxon>
        <taxon>Pucciniomycotina</taxon>
        <taxon>Microbotryomycetes</taxon>
        <taxon>Leucosporidiales</taxon>
        <taxon>Leucosporidium</taxon>
    </lineage>
</organism>
<evidence type="ECO:0000256" key="3">
    <source>
        <dbReference type="ARBA" id="ARBA00022448"/>
    </source>
</evidence>
<dbReference type="InterPro" id="IPR011701">
    <property type="entry name" value="MFS"/>
</dbReference>
<feature type="domain" description="Major facilitator superfamily (MFS) profile" evidence="8">
    <location>
        <begin position="20"/>
        <end position="502"/>
    </location>
</feature>
<keyword evidence="4 7" id="KW-0812">Transmembrane</keyword>
<feature type="transmembrane region" description="Helical" evidence="7">
    <location>
        <begin position="312"/>
        <end position="337"/>
    </location>
</feature>
<name>A0A1Y2FG53_9BASI</name>
<dbReference type="InParanoid" id="A0A1Y2FG53"/>
<feature type="transmembrane region" description="Helical" evidence="7">
    <location>
        <begin position="114"/>
        <end position="134"/>
    </location>
</feature>
<comment type="similarity">
    <text evidence="2">Belongs to the major facilitator superfamily.</text>
</comment>
<feature type="transmembrane region" description="Helical" evidence="7">
    <location>
        <begin position="479"/>
        <end position="505"/>
    </location>
</feature>
<dbReference type="Gene3D" id="1.20.1250.20">
    <property type="entry name" value="MFS general substrate transporter like domains"/>
    <property type="match status" value="2"/>
</dbReference>
<dbReference type="FunFam" id="1.20.1720.10:FF:000013">
    <property type="entry name" value="Related to multidrug resistance proteins"/>
    <property type="match status" value="1"/>
</dbReference>
<dbReference type="PROSITE" id="PS50850">
    <property type="entry name" value="MFS"/>
    <property type="match status" value="1"/>
</dbReference>
<proteinExistence type="inferred from homology"/>
<evidence type="ECO:0000256" key="1">
    <source>
        <dbReference type="ARBA" id="ARBA00004127"/>
    </source>
</evidence>
<dbReference type="SUPFAM" id="SSF103473">
    <property type="entry name" value="MFS general substrate transporter"/>
    <property type="match status" value="1"/>
</dbReference>
<evidence type="ECO:0000313" key="9">
    <source>
        <dbReference type="EMBL" id="ORY82928.1"/>
    </source>
</evidence>
<dbReference type="InterPro" id="IPR020846">
    <property type="entry name" value="MFS_dom"/>
</dbReference>
<feature type="transmembrane region" description="Helical" evidence="7">
    <location>
        <begin position="84"/>
        <end position="108"/>
    </location>
</feature>
<dbReference type="OrthoDB" id="10021397at2759"/>
<dbReference type="AlphaFoldDB" id="A0A1Y2FG53"/>
<keyword evidence="3" id="KW-0813">Transport</keyword>
<dbReference type="Pfam" id="PF07690">
    <property type="entry name" value="MFS_1"/>
    <property type="match status" value="1"/>
</dbReference>
<dbReference type="EMBL" id="MCGR01000020">
    <property type="protein sequence ID" value="ORY82928.1"/>
    <property type="molecule type" value="Genomic_DNA"/>
</dbReference>
<keyword evidence="5 7" id="KW-1133">Transmembrane helix</keyword>
<protein>
    <submittedName>
        <fullName evidence="9">Major facilitator superfamily domain-containing protein</fullName>
    </submittedName>
</protein>
<evidence type="ECO:0000313" key="10">
    <source>
        <dbReference type="Proteomes" id="UP000193467"/>
    </source>
</evidence>
<accession>A0A1Y2FG53</accession>
<feature type="transmembrane region" description="Helical" evidence="7">
    <location>
        <begin position="241"/>
        <end position="259"/>
    </location>
</feature>
<comment type="subcellular location">
    <subcellularLocation>
        <location evidence="1">Endomembrane system</location>
        <topology evidence="1">Multi-pass membrane protein</topology>
    </subcellularLocation>
</comment>
<dbReference type="PROSITE" id="PS00216">
    <property type="entry name" value="SUGAR_TRANSPORT_1"/>
    <property type="match status" value="1"/>
</dbReference>
<evidence type="ECO:0000256" key="6">
    <source>
        <dbReference type="ARBA" id="ARBA00023136"/>
    </source>
</evidence>
<dbReference type="InterPro" id="IPR036259">
    <property type="entry name" value="MFS_trans_sf"/>
</dbReference>
<comment type="caution">
    <text evidence="9">The sequence shown here is derived from an EMBL/GenBank/DDBJ whole genome shotgun (WGS) entry which is preliminary data.</text>
</comment>
<evidence type="ECO:0000259" key="8">
    <source>
        <dbReference type="PROSITE" id="PS50850"/>
    </source>
</evidence>
<evidence type="ECO:0000256" key="4">
    <source>
        <dbReference type="ARBA" id="ARBA00022692"/>
    </source>
</evidence>
<dbReference type="Proteomes" id="UP000193467">
    <property type="component" value="Unassembled WGS sequence"/>
</dbReference>
<keyword evidence="6 7" id="KW-0472">Membrane</keyword>
<reference evidence="9 10" key="1">
    <citation type="submission" date="2016-07" db="EMBL/GenBank/DDBJ databases">
        <title>Pervasive Adenine N6-methylation of Active Genes in Fungi.</title>
        <authorList>
            <consortium name="DOE Joint Genome Institute"/>
            <person name="Mondo S.J."/>
            <person name="Dannebaum R.O."/>
            <person name="Kuo R.C."/>
            <person name="Labutti K."/>
            <person name="Haridas S."/>
            <person name="Kuo A."/>
            <person name="Salamov A."/>
            <person name="Ahrendt S.R."/>
            <person name="Lipzen A."/>
            <person name="Sullivan W."/>
            <person name="Andreopoulos W.B."/>
            <person name="Clum A."/>
            <person name="Lindquist E."/>
            <person name="Daum C."/>
            <person name="Ramamoorthy G.K."/>
            <person name="Gryganskyi A."/>
            <person name="Culley D."/>
            <person name="Magnuson J.K."/>
            <person name="James T.Y."/>
            <person name="O'Malley M.A."/>
            <person name="Stajich J.E."/>
            <person name="Spatafora J.W."/>
            <person name="Visel A."/>
            <person name="Grigoriev I.V."/>
        </authorList>
    </citation>
    <scope>NUCLEOTIDE SEQUENCE [LARGE SCALE GENOMIC DNA]</scope>
    <source>
        <strain evidence="9 10">62-1032</strain>
    </source>
</reference>
<dbReference type="PANTHER" id="PTHR23501">
    <property type="entry name" value="MAJOR FACILITATOR SUPERFAMILY"/>
    <property type="match status" value="1"/>
</dbReference>
<dbReference type="GO" id="GO:0012505">
    <property type="term" value="C:endomembrane system"/>
    <property type="evidence" value="ECO:0007669"/>
    <property type="project" value="UniProtKB-SubCell"/>
</dbReference>
<sequence length="512" mass="54308">MGAELQDQSKRLQGSQLLLVFLGLQLALFLSFLDSTSVSTAAPLIGQDLGASSSITWVGTSFLVANTSFQIVSSRLSDIFGRKIVLLGALFLFVLGDLLCGFAKNAIWLYCCRAVAGIGGGGINSLSMIIVSDVVAMKDRGAAQGLLGIAISLGSGLGPFVGGLFAQNVTWRWTFWITPPMGAITMVIIWFLLPLNPVKGDLLSKVRQMDWTGTVLSLAMTVCLLVPLSGGGTTFEWNSPVVIALFVVSFVAGVAFIIVEGRFASLPLLPGRIFRNRNIALLLVQTWLVGSVFYGNIFYIPLYAQNVRGMGAISSAAILLPLVLVQTFTTVISGYVVKYTGYTKSSFVVGFIFWFAGQGAQLCFGRTTSIGVIVGVLLVQGMGVGATLQSTLVLAQASGVPADRAVVTGARNFARTSGGAIGLAVGNSILNNVFTSSLPSSLPAALKAELRKDFVLPDSLTTEMRNEILDAYMKGIRDVFILFVPIVGLCLVMCFFIKVSSVAYLRGQLGVG</sequence>
<gene>
    <name evidence="9" type="ORF">BCR35DRAFT_290701</name>
</gene>
<dbReference type="GO" id="GO:0022857">
    <property type="term" value="F:transmembrane transporter activity"/>
    <property type="evidence" value="ECO:0007669"/>
    <property type="project" value="InterPro"/>
</dbReference>
<feature type="transmembrane region" description="Helical" evidence="7">
    <location>
        <begin position="214"/>
        <end position="235"/>
    </location>
</feature>
<evidence type="ECO:0000256" key="2">
    <source>
        <dbReference type="ARBA" id="ARBA00008335"/>
    </source>
</evidence>
<dbReference type="InterPro" id="IPR005829">
    <property type="entry name" value="Sugar_transporter_CS"/>
</dbReference>
<dbReference type="PRINTS" id="PR01036">
    <property type="entry name" value="TCRTETB"/>
</dbReference>
<dbReference type="PANTHER" id="PTHR23501:SF78">
    <property type="entry name" value="MAJOR FACILITATOR SUPERFAMILY (MFS) PROFILE DOMAIN-CONTAINING PROTEIN-RELATED"/>
    <property type="match status" value="1"/>
</dbReference>
<feature type="transmembrane region" description="Helical" evidence="7">
    <location>
        <begin position="279"/>
        <end position="300"/>
    </location>
</feature>
<feature type="transmembrane region" description="Helical" evidence="7">
    <location>
        <begin position="146"/>
        <end position="167"/>
    </location>
</feature>
<evidence type="ECO:0000256" key="7">
    <source>
        <dbReference type="SAM" id="Phobius"/>
    </source>
</evidence>
<evidence type="ECO:0000256" key="5">
    <source>
        <dbReference type="ARBA" id="ARBA00022989"/>
    </source>
</evidence>
<feature type="transmembrane region" description="Helical" evidence="7">
    <location>
        <begin position="173"/>
        <end position="193"/>
    </location>
</feature>